<dbReference type="InterPro" id="IPR019787">
    <property type="entry name" value="Znf_PHD-finger"/>
</dbReference>
<evidence type="ECO:0000256" key="1">
    <source>
        <dbReference type="ARBA" id="ARBA00022723"/>
    </source>
</evidence>
<feature type="compositionally biased region" description="Basic residues" evidence="7">
    <location>
        <begin position="1258"/>
        <end position="1270"/>
    </location>
</feature>
<feature type="compositionally biased region" description="Basic residues" evidence="7">
    <location>
        <begin position="1749"/>
        <end position="1761"/>
    </location>
</feature>
<feature type="compositionally biased region" description="Basic residues" evidence="7">
    <location>
        <begin position="881"/>
        <end position="906"/>
    </location>
</feature>
<feature type="region of interest" description="Disordered" evidence="7">
    <location>
        <begin position="1"/>
        <end position="57"/>
    </location>
</feature>
<dbReference type="PANTHER" id="PTHR13793">
    <property type="entry name" value="PHD FINGER PROTEINS"/>
    <property type="match status" value="1"/>
</dbReference>
<sequence>MPHPKQNKKGNGRGGSPEPGPSRRDKQRYISSDEEDDPFPKKGNGASCSKMSKLGKINKKVPSVTKMGGMHTPCHNKPAEDLISAMKLADTEILYESEYVVISDPWRQEWEKGVQVPVNEEEIMQVVINKLEHKKGKEDFKIPPRKLMHECSDEIFEPTKHELTGMQEMAEQIVRYDLDDQDVRWLELVNEDREEMGLQLINEWNLERMVEELENQCYTKTNALKKTEEGLGIEYDEDVACDVCRMLESEDTNEMVFCDGCDICVHQACYGIQTIPEGTWLCRICALGIKPMCLLCPKRGGAMKPTKSGTKWTHVSCALWIPEVSIGCPEKMEPITKISNIPPSRWALVCCLCKERVGACIQCSVKQCKTAFHVTCGFAHNLDMRTIVDDSDDVDGIQLKAYCPKHSKNRNASESDSPKKEEDAQEDEENDISEAEMAKKRMEKLNQLEEEFYTLIDQGEIAKKFFIPEEAVDIVAEYWKLKRKANNNKPLITPKMEEEDQMQRQQKDSLTARMKMFVHLRQDLERARNLCYMISKREKTKRQLFNTKEAVFRAQLQVLTDPELSLRDAERVRQLTRFSSIYSDHSHKSSVSAKPPRENLFTLKNLKTPKDHEEEKEKAKMGEKEKAKMGEKAFEKNPNVKKKNEGNTASGGDGSSKKKVKKDNRQPKPEDGKPVKSSVDTSDRGKTEDGQVFDSRESNGKEANHFPEDCIVDKEDTSSKSRLGKVSLKEVEEETEAGEPGDIKAMVEEPSSPSKKPVIPSDLQKKLTSILQSKTLIQKQREKSDSFSESLHIDVENSDSETASPELKAEVVPVEERMNLFDQFSTDQELAPTIKSPLKSEKKKECIVSPAASIAKEMSLQADNTPVVVQCVEEDTEEKRSRHSSHKKAKRRKHSRSSHKHKRPRRSPSLDSPNRSHLSVSPIIIKTEGDTIVSKQSNSPAEECILTTKEDADTSSSPANSDSFTSSLHSDFQSPPSFSKSNKSSKKKRSRRDHSNDSLRSSDKSSSSPNKTKRHKHQSPSATEENSKSDEIQVNEHIICLEDLPSPNKEDSEKLETKGKPHSKLRLKKQLSPVKGVVSYEVVKDEEVKIISGKGKEKKSDQYNKGEGNSTLSPNDVKIVNPVVSVKENPSPKNREEVEINQVLASSKKHEDSLEKEVISQRELEEERKSKREDGGLRKRHGKVDDSSVSKVKVEQVDSNDVENNIADSTPEPEKRRTRRHQLHQEVTPVSPIRMLDDSSDENYRPSGRSPKVSPLNKQHRPRRLRTRRQLHPDETDGDDDDDDGDDEEENCNSKNDAEGESVSEKETSKSHTTKKKIVNNPIRSNGLTRRGVKLKSPLPEKPEINKLLLDPSKLVVKSSLRKRVGERLASSLKGRSRWPTVGSNQPTLDKFIKRTNSCENVFSKPNIVRDPNAKRLSLPLARADLSPLSVNKSSSVVNSPQRETGPSAVSNTGSPIKSPSLPTNVIFGAHSSPRGSLNTYRIPRRSQNSSLSGRLKDHNSPLDDLKANSELSSTTSNNTDSVFGAADKLQRPGLRRQLSFENIGNQGDNPDSSQGLSEHNLGLSAVVNTPLTCDTSKLSEDHLDGTQSYRSPSPVSSITSVASSRLGRLQAGKGEYDDDEEENTPTKRVTRSQILDDANSPGTKLRNRELSAGSCLAQPPLPLSSFPLARASPPPLLLASGSGLAQPSLPFVTSVVLRYSVPLSPTPNTHAHHVLRCAHHWTYLGPAAILVSSPLALPRSHILLRHTHSHTRTSANKHRNIHVDKDLE</sequence>
<name>A0AAV4I4D3_9GAST</name>
<evidence type="ECO:0000256" key="7">
    <source>
        <dbReference type="SAM" id="MobiDB-lite"/>
    </source>
</evidence>
<dbReference type="CDD" id="cd15671">
    <property type="entry name" value="ePHD_JADE"/>
    <property type="match status" value="1"/>
</dbReference>
<feature type="compositionally biased region" description="Basic and acidic residues" evidence="7">
    <location>
        <begin position="608"/>
        <end position="635"/>
    </location>
</feature>
<dbReference type="SMART" id="SM00249">
    <property type="entry name" value="PHD"/>
    <property type="match status" value="2"/>
</dbReference>
<dbReference type="InterPro" id="IPR050701">
    <property type="entry name" value="Histone_Mod_Regulator"/>
</dbReference>
<feature type="compositionally biased region" description="Polar residues" evidence="7">
    <location>
        <begin position="1474"/>
        <end position="1493"/>
    </location>
</feature>
<proteinExistence type="inferred from homology"/>
<feature type="compositionally biased region" description="Low complexity" evidence="7">
    <location>
        <begin position="748"/>
        <end position="761"/>
    </location>
</feature>
<feature type="region of interest" description="Disordered" evidence="7">
    <location>
        <begin position="873"/>
        <end position="1067"/>
    </location>
</feature>
<comment type="similarity">
    <text evidence="5">Belongs to the JADE family.</text>
</comment>
<keyword evidence="1" id="KW-0479">Metal-binding</keyword>
<feature type="region of interest" description="Disordered" evidence="7">
    <location>
        <begin position="1089"/>
        <end position="1339"/>
    </location>
</feature>
<dbReference type="PROSITE" id="PS01359">
    <property type="entry name" value="ZF_PHD_1"/>
    <property type="match status" value="1"/>
</dbReference>
<accession>A0AAV4I4D3</accession>
<dbReference type="FunFam" id="3.30.40.10:FF:000004">
    <property type="entry name" value="Jade family PHD finger 2"/>
    <property type="match status" value="1"/>
</dbReference>
<feature type="region of interest" description="Disordered" evidence="7">
    <location>
        <begin position="1578"/>
        <end position="1647"/>
    </location>
</feature>
<evidence type="ECO:0000256" key="6">
    <source>
        <dbReference type="PROSITE-ProRule" id="PRU00146"/>
    </source>
</evidence>
<feature type="region of interest" description="Disordered" evidence="7">
    <location>
        <begin position="776"/>
        <end position="808"/>
    </location>
</feature>
<evidence type="ECO:0000256" key="5">
    <source>
        <dbReference type="ARBA" id="ARBA00038371"/>
    </source>
</evidence>
<feature type="compositionally biased region" description="Basic and acidic residues" evidence="7">
    <location>
        <begin position="411"/>
        <end position="422"/>
    </location>
</feature>
<feature type="compositionally biased region" description="Basic and acidic residues" evidence="7">
    <location>
        <begin position="663"/>
        <end position="674"/>
    </location>
</feature>
<feature type="domain" description="PHD-type" evidence="9">
    <location>
        <begin position="290"/>
        <end position="407"/>
    </location>
</feature>
<feature type="region of interest" description="Disordered" evidence="7">
    <location>
        <begin position="1430"/>
        <end position="1531"/>
    </location>
</feature>
<feature type="compositionally biased region" description="Basic and acidic residues" evidence="7">
    <location>
        <begin position="1495"/>
        <end position="1508"/>
    </location>
</feature>
<evidence type="ECO:0000313" key="11">
    <source>
        <dbReference type="Proteomes" id="UP000762676"/>
    </source>
</evidence>
<dbReference type="FunFam" id="3.30.40.10:FF:000030">
    <property type="entry name" value="Protein Jade-1 isoform 1"/>
    <property type="match status" value="1"/>
</dbReference>
<evidence type="ECO:0000259" key="9">
    <source>
        <dbReference type="PROSITE" id="PS51805"/>
    </source>
</evidence>
<dbReference type="InterPro" id="IPR019786">
    <property type="entry name" value="Zinc_finger_PHD-type_CS"/>
</dbReference>
<evidence type="ECO:0000259" key="8">
    <source>
        <dbReference type="PROSITE" id="PS50016"/>
    </source>
</evidence>
<feature type="compositionally biased region" description="Acidic residues" evidence="7">
    <location>
        <begin position="1276"/>
        <end position="1291"/>
    </location>
</feature>
<reference evidence="10 11" key="1">
    <citation type="journal article" date="2021" name="Elife">
        <title>Chloroplast acquisition without the gene transfer in kleptoplastic sea slugs, Plakobranchus ocellatus.</title>
        <authorList>
            <person name="Maeda T."/>
            <person name="Takahashi S."/>
            <person name="Yoshida T."/>
            <person name="Shimamura S."/>
            <person name="Takaki Y."/>
            <person name="Nagai Y."/>
            <person name="Toyoda A."/>
            <person name="Suzuki Y."/>
            <person name="Arimoto A."/>
            <person name="Ishii H."/>
            <person name="Satoh N."/>
            <person name="Nishiyama T."/>
            <person name="Hasebe M."/>
            <person name="Maruyama T."/>
            <person name="Minagawa J."/>
            <person name="Obokata J."/>
            <person name="Shigenobu S."/>
        </authorList>
    </citation>
    <scope>NUCLEOTIDE SEQUENCE [LARGE SCALE GENOMIC DNA]</scope>
</reference>
<dbReference type="Gene3D" id="3.30.40.10">
    <property type="entry name" value="Zinc/RING finger domain, C3HC4 (zinc finger)"/>
    <property type="match status" value="2"/>
</dbReference>
<feature type="compositionally biased region" description="Basic and acidic residues" evidence="7">
    <location>
        <begin position="1148"/>
        <end position="1196"/>
    </location>
</feature>
<keyword evidence="11" id="KW-1185">Reference proteome</keyword>
<feature type="compositionally biased region" description="Polar residues" evidence="7">
    <location>
        <begin position="1442"/>
        <end position="1464"/>
    </location>
</feature>
<dbReference type="Pfam" id="PF13832">
    <property type="entry name" value="zf-HC5HC2H_2"/>
    <property type="match status" value="1"/>
</dbReference>
<dbReference type="Pfam" id="PF10513">
    <property type="entry name" value="EPL1"/>
    <property type="match status" value="1"/>
</dbReference>
<dbReference type="EMBL" id="BMAT01002294">
    <property type="protein sequence ID" value="GFS04044.1"/>
    <property type="molecule type" value="Genomic_DNA"/>
</dbReference>
<feature type="domain" description="PHD-type" evidence="8">
    <location>
        <begin position="238"/>
        <end position="288"/>
    </location>
</feature>
<evidence type="ECO:0000313" key="10">
    <source>
        <dbReference type="EMBL" id="GFS04044.1"/>
    </source>
</evidence>
<dbReference type="Pfam" id="PF13831">
    <property type="entry name" value="PHD_2"/>
    <property type="match status" value="1"/>
</dbReference>
<feature type="region of interest" description="Disordered" evidence="7">
    <location>
        <begin position="582"/>
        <end position="762"/>
    </location>
</feature>
<dbReference type="SUPFAM" id="SSF57903">
    <property type="entry name" value="FYVE/PHD zinc finger"/>
    <property type="match status" value="1"/>
</dbReference>
<feature type="compositionally biased region" description="Basic and acidic residues" evidence="7">
    <location>
        <begin position="993"/>
        <end position="1003"/>
    </location>
</feature>
<feature type="compositionally biased region" description="Polar residues" evidence="7">
    <location>
        <begin position="954"/>
        <end position="973"/>
    </location>
</feature>
<dbReference type="GO" id="GO:0008270">
    <property type="term" value="F:zinc ion binding"/>
    <property type="evidence" value="ECO:0007669"/>
    <property type="project" value="UniProtKB-KW"/>
</dbReference>
<feature type="compositionally biased region" description="Basic and acidic residues" evidence="7">
    <location>
        <begin position="681"/>
        <end position="719"/>
    </location>
</feature>
<feature type="compositionally biased region" description="Low complexity" evidence="7">
    <location>
        <begin position="1430"/>
        <end position="1441"/>
    </location>
</feature>
<feature type="compositionally biased region" description="Basic and acidic residues" evidence="7">
    <location>
        <begin position="1048"/>
        <end position="1059"/>
    </location>
</feature>
<dbReference type="InterPro" id="IPR019542">
    <property type="entry name" value="Enhancer_polycomb-like_N"/>
</dbReference>
<feature type="compositionally biased region" description="Basic residues" evidence="7">
    <location>
        <begin position="983"/>
        <end position="992"/>
    </location>
</feature>
<keyword evidence="3 6" id="KW-0863">Zinc-finger</keyword>
<dbReference type="PANTHER" id="PTHR13793:SF160">
    <property type="entry name" value="PHD FINGER PROTEIN RHINOCEROS"/>
    <property type="match status" value="1"/>
</dbReference>
<dbReference type="Proteomes" id="UP000762676">
    <property type="component" value="Unassembled WGS sequence"/>
</dbReference>
<protein>
    <submittedName>
        <fullName evidence="10">Protein Jade-3</fullName>
    </submittedName>
</protein>
<dbReference type="PROSITE" id="PS50016">
    <property type="entry name" value="ZF_PHD_2"/>
    <property type="match status" value="1"/>
</dbReference>
<feature type="compositionally biased region" description="Basic residues" evidence="7">
    <location>
        <begin position="1"/>
        <end position="11"/>
    </location>
</feature>
<evidence type="ECO:0000256" key="2">
    <source>
        <dbReference type="ARBA" id="ARBA00022737"/>
    </source>
</evidence>
<dbReference type="InterPro" id="IPR001965">
    <property type="entry name" value="Znf_PHD"/>
</dbReference>
<comment type="caution">
    <text evidence="10">The sequence shown here is derived from an EMBL/GenBank/DDBJ whole genome shotgun (WGS) entry which is preliminary data.</text>
</comment>
<dbReference type="InterPro" id="IPR011011">
    <property type="entry name" value="Znf_FYVE_PHD"/>
</dbReference>
<dbReference type="CDD" id="cd15492">
    <property type="entry name" value="PHD_BRPF_JADE_like"/>
    <property type="match status" value="1"/>
</dbReference>
<dbReference type="InterPro" id="IPR034732">
    <property type="entry name" value="EPHD"/>
</dbReference>
<keyword evidence="4" id="KW-0862">Zinc</keyword>
<feature type="compositionally biased region" description="Low complexity" evidence="7">
    <location>
        <begin position="1589"/>
        <end position="1606"/>
    </location>
</feature>
<dbReference type="InterPro" id="IPR013083">
    <property type="entry name" value="Znf_RING/FYVE/PHD"/>
</dbReference>
<organism evidence="10 11">
    <name type="scientific">Elysia marginata</name>
    <dbReference type="NCBI Taxonomy" id="1093978"/>
    <lineage>
        <taxon>Eukaryota</taxon>
        <taxon>Metazoa</taxon>
        <taxon>Spiralia</taxon>
        <taxon>Lophotrochozoa</taxon>
        <taxon>Mollusca</taxon>
        <taxon>Gastropoda</taxon>
        <taxon>Heterobranchia</taxon>
        <taxon>Euthyneura</taxon>
        <taxon>Panpulmonata</taxon>
        <taxon>Sacoglossa</taxon>
        <taxon>Placobranchoidea</taxon>
        <taxon>Plakobranchidae</taxon>
        <taxon>Elysia</taxon>
    </lineage>
</organism>
<dbReference type="PROSITE" id="PS51805">
    <property type="entry name" value="EPHD"/>
    <property type="match status" value="1"/>
</dbReference>
<feature type="compositionally biased region" description="Basic and acidic residues" evidence="7">
    <location>
        <begin position="779"/>
        <end position="795"/>
    </location>
</feature>
<keyword evidence="2" id="KW-0677">Repeat</keyword>
<feature type="compositionally biased region" description="Low complexity" evidence="7">
    <location>
        <begin position="1509"/>
        <end position="1522"/>
    </location>
</feature>
<feature type="region of interest" description="Disordered" evidence="7">
    <location>
        <begin position="407"/>
        <end position="433"/>
    </location>
</feature>
<feature type="compositionally biased region" description="Basic and acidic residues" evidence="7">
    <location>
        <begin position="1089"/>
        <end position="1104"/>
    </location>
</feature>
<evidence type="ECO:0000256" key="3">
    <source>
        <dbReference type="ARBA" id="ARBA00022771"/>
    </source>
</evidence>
<dbReference type="GO" id="GO:0006357">
    <property type="term" value="P:regulation of transcription by RNA polymerase II"/>
    <property type="evidence" value="ECO:0007669"/>
    <property type="project" value="TreeGrafter"/>
</dbReference>
<feature type="region of interest" description="Disordered" evidence="7">
    <location>
        <begin position="1749"/>
        <end position="1769"/>
    </location>
</feature>
<feature type="compositionally biased region" description="Polar residues" evidence="7">
    <location>
        <begin position="910"/>
        <end position="919"/>
    </location>
</feature>
<gene>
    <name evidence="10" type="ORF">ElyMa_001165700</name>
</gene>
<evidence type="ECO:0000256" key="4">
    <source>
        <dbReference type="ARBA" id="ARBA00022833"/>
    </source>
</evidence>
<feature type="compositionally biased region" description="Acidic residues" evidence="7">
    <location>
        <begin position="423"/>
        <end position="433"/>
    </location>
</feature>